<keyword evidence="2" id="KW-0812">Transmembrane</keyword>
<dbReference type="InterPro" id="IPR002641">
    <property type="entry name" value="PNPLA_dom"/>
</dbReference>
<accession>A0A2T6BUH5</accession>
<dbReference type="Pfam" id="PF01734">
    <property type="entry name" value="Patatin"/>
    <property type="match status" value="1"/>
</dbReference>
<organism evidence="4 5">
    <name type="scientific">Kordia periserrulae</name>
    <dbReference type="NCBI Taxonomy" id="701523"/>
    <lineage>
        <taxon>Bacteria</taxon>
        <taxon>Pseudomonadati</taxon>
        <taxon>Bacteroidota</taxon>
        <taxon>Flavobacteriia</taxon>
        <taxon>Flavobacteriales</taxon>
        <taxon>Flavobacteriaceae</taxon>
        <taxon>Kordia</taxon>
    </lineage>
</organism>
<gene>
    <name evidence="4" type="ORF">C8N46_10823</name>
</gene>
<proteinExistence type="predicted"/>
<dbReference type="EMBL" id="QBKT01000008">
    <property type="protein sequence ID" value="PTX59713.1"/>
    <property type="molecule type" value="Genomic_DNA"/>
</dbReference>
<keyword evidence="2" id="KW-1133">Transmembrane helix</keyword>
<dbReference type="InterPro" id="IPR016035">
    <property type="entry name" value="Acyl_Trfase/lysoPLipase"/>
</dbReference>
<evidence type="ECO:0000256" key="1">
    <source>
        <dbReference type="ARBA" id="ARBA00023098"/>
    </source>
</evidence>
<dbReference type="Gene3D" id="3.40.1090.10">
    <property type="entry name" value="Cytosolic phospholipase A2 catalytic domain"/>
    <property type="match status" value="1"/>
</dbReference>
<name>A0A2T6BUH5_9FLAO</name>
<dbReference type="RefSeq" id="WP_108115873.1">
    <property type="nucleotide sequence ID" value="NZ_QBKT01000008.1"/>
</dbReference>
<comment type="caution">
    <text evidence="4">The sequence shown here is derived from an EMBL/GenBank/DDBJ whole genome shotgun (WGS) entry which is preliminary data.</text>
</comment>
<keyword evidence="5" id="KW-1185">Reference proteome</keyword>
<evidence type="ECO:0000313" key="4">
    <source>
        <dbReference type="EMBL" id="PTX59713.1"/>
    </source>
</evidence>
<evidence type="ECO:0000259" key="3">
    <source>
        <dbReference type="Pfam" id="PF01734"/>
    </source>
</evidence>
<keyword evidence="1" id="KW-0443">Lipid metabolism</keyword>
<feature type="transmembrane region" description="Helical" evidence="2">
    <location>
        <begin position="339"/>
        <end position="365"/>
    </location>
</feature>
<dbReference type="SUPFAM" id="SSF52151">
    <property type="entry name" value="FabD/lysophospholipase-like"/>
    <property type="match status" value="1"/>
</dbReference>
<feature type="domain" description="PNPLA" evidence="3">
    <location>
        <begin position="14"/>
        <end position="247"/>
    </location>
</feature>
<dbReference type="GO" id="GO:0006629">
    <property type="term" value="P:lipid metabolic process"/>
    <property type="evidence" value="ECO:0007669"/>
    <property type="project" value="UniProtKB-KW"/>
</dbReference>
<feature type="transmembrane region" description="Helical" evidence="2">
    <location>
        <begin position="313"/>
        <end position="333"/>
    </location>
</feature>
<evidence type="ECO:0000256" key="2">
    <source>
        <dbReference type="SAM" id="Phobius"/>
    </source>
</evidence>
<keyword evidence="2" id="KW-0472">Membrane</keyword>
<dbReference type="OrthoDB" id="9813090at2"/>
<evidence type="ECO:0000313" key="5">
    <source>
        <dbReference type="Proteomes" id="UP000244090"/>
    </source>
</evidence>
<protein>
    <submittedName>
        <fullName evidence="4">Patatin-like phospholipase</fullName>
    </submittedName>
</protein>
<sequence>MTTKDFIPFDSIGLCFSGGGYRATFFALGVVSYYDKIQYQGKPLLDHVEAISTVSGGTLFGVAYSKASQQKDFNFKTFFNEFYNNFTPENDKLLETAIAKLGDDQVWKDNPHKKRSLINAFALTYADMDVYKGSFDMFLDAEKLSNLKYICFNSTEFSFGLAFRFQNCGLFGNKPLSNKHLTEIEGQLQLGDITASSSCFPLGFEPLVFPDDYIKNQNTTAYKNVKTLERFAEGVGIMDGGIADNQGIGSMVNISLARKRDDELKKELDLIVVNDVGSFKMIPWQPESKKKDESSSIKSVVSNALSYFKIKPLYLIILILGILLMVLNSMEIFKGQAWPALYIIGGIVTGVGLLLTIFGLVAGIIKGSIIRSVRSLFTKNVPPPLVDDVLSFKKLSVGLIQRMLTERISSTVIMVNDIFLKQIRRLNYRLLYADSDLRHRIITSTVYELNGEKTAYSKSFSFNKNIKPAPSTLLKSIGLIASEMPTTLWWDEKDIQKDRMDALIACGQFTSCYKLMDYILKLKKNKKITLSEEETAAIDALYADLENDWKQFNENPMFYVTALKQ</sequence>
<reference evidence="4 5" key="1">
    <citation type="submission" date="2018-04" db="EMBL/GenBank/DDBJ databases">
        <title>Genomic Encyclopedia of Archaeal and Bacterial Type Strains, Phase II (KMG-II): from individual species to whole genera.</title>
        <authorList>
            <person name="Goeker M."/>
        </authorList>
    </citation>
    <scope>NUCLEOTIDE SEQUENCE [LARGE SCALE GENOMIC DNA]</scope>
    <source>
        <strain evidence="4 5">DSM 25731</strain>
    </source>
</reference>
<dbReference type="Proteomes" id="UP000244090">
    <property type="component" value="Unassembled WGS sequence"/>
</dbReference>
<dbReference type="AlphaFoldDB" id="A0A2T6BUH5"/>